<proteinExistence type="predicted"/>
<dbReference type="PROSITE" id="PS51819">
    <property type="entry name" value="VOC"/>
    <property type="match status" value="1"/>
</dbReference>
<name>A0A1I1VI28_9BACL</name>
<dbReference type="InterPro" id="IPR004360">
    <property type="entry name" value="Glyas_Fos-R_dOase_dom"/>
</dbReference>
<feature type="domain" description="VOC" evidence="1">
    <location>
        <begin position="4"/>
        <end position="116"/>
    </location>
</feature>
<dbReference type="AlphaFoldDB" id="A0A1I1VI28"/>
<dbReference type="Gene3D" id="3.10.180.10">
    <property type="entry name" value="2,3-Dihydroxybiphenyl 1,2-Dioxygenase, domain 1"/>
    <property type="match status" value="1"/>
</dbReference>
<sequence>MNIKESGIILFVEDYPALLDFYARQMGLPVREQQTNLTVFEFGGSYLMLESGGVSSPAAKSRAQNPTVLRLDVEDFEQTVQELTDRQVTVDVITHSWGIIGVLIDPEGNRIELKKSSS</sequence>
<dbReference type="RefSeq" id="WP_175532766.1">
    <property type="nucleotide sequence ID" value="NZ_FOMT01000001.1"/>
</dbReference>
<gene>
    <name evidence="2" type="ORF">SAMN05216378_1600</name>
</gene>
<dbReference type="Proteomes" id="UP000198855">
    <property type="component" value="Unassembled WGS sequence"/>
</dbReference>
<evidence type="ECO:0000313" key="2">
    <source>
        <dbReference type="EMBL" id="SFD82564.1"/>
    </source>
</evidence>
<keyword evidence="3" id="KW-1185">Reference proteome</keyword>
<dbReference type="EMBL" id="FOMT01000001">
    <property type="protein sequence ID" value="SFD82564.1"/>
    <property type="molecule type" value="Genomic_DNA"/>
</dbReference>
<protein>
    <recommendedName>
        <fullName evidence="1">VOC domain-containing protein</fullName>
    </recommendedName>
</protein>
<reference evidence="3" key="1">
    <citation type="submission" date="2016-10" db="EMBL/GenBank/DDBJ databases">
        <authorList>
            <person name="Varghese N."/>
            <person name="Submissions S."/>
        </authorList>
    </citation>
    <scope>NUCLEOTIDE SEQUENCE [LARGE SCALE GENOMIC DNA]</scope>
    <source>
        <strain evidence="3">CGMCC 1.10784</strain>
    </source>
</reference>
<dbReference type="InterPro" id="IPR029068">
    <property type="entry name" value="Glyas_Bleomycin-R_OHBP_Dase"/>
</dbReference>
<evidence type="ECO:0000259" key="1">
    <source>
        <dbReference type="PROSITE" id="PS51819"/>
    </source>
</evidence>
<dbReference type="Pfam" id="PF00903">
    <property type="entry name" value="Glyoxalase"/>
    <property type="match status" value="1"/>
</dbReference>
<dbReference type="SUPFAM" id="SSF54593">
    <property type="entry name" value="Glyoxalase/Bleomycin resistance protein/Dihydroxybiphenyl dioxygenase"/>
    <property type="match status" value="1"/>
</dbReference>
<dbReference type="STRING" id="1045775.SAMN05216378_1600"/>
<accession>A0A1I1VI28</accession>
<organism evidence="2 3">
    <name type="scientific">Paenibacillus catalpae</name>
    <dbReference type="NCBI Taxonomy" id="1045775"/>
    <lineage>
        <taxon>Bacteria</taxon>
        <taxon>Bacillati</taxon>
        <taxon>Bacillota</taxon>
        <taxon>Bacilli</taxon>
        <taxon>Bacillales</taxon>
        <taxon>Paenibacillaceae</taxon>
        <taxon>Paenibacillus</taxon>
    </lineage>
</organism>
<evidence type="ECO:0000313" key="3">
    <source>
        <dbReference type="Proteomes" id="UP000198855"/>
    </source>
</evidence>
<dbReference type="InterPro" id="IPR037523">
    <property type="entry name" value="VOC_core"/>
</dbReference>